<comment type="caution">
    <text evidence="3">The sequence shown here is derived from an EMBL/GenBank/DDBJ whole genome shotgun (WGS) entry which is preliminary data.</text>
</comment>
<dbReference type="GO" id="GO:0030247">
    <property type="term" value="F:polysaccharide binding"/>
    <property type="evidence" value="ECO:0007669"/>
    <property type="project" value="InterPro"/>
</dbReference>
<keyword evidence="4" id="KW-1185">Reference proteome</keyword>
<organism evidence="3 4">
    <name type="scientific">Prevotella histicola F0411</name>
    <dbReference type="NCBI Taxonomy" id="857291"/>
    <lineage>
        <taxon>Bacteria</taxon>
        <taxon>Pseudomonadati</taxon>
        <taxon>Bacteroidota</taxon>
        <taxon>Bacteroidia</taxon>
        <taxon>Bacteroidales</taxon>
        <taxon>Prevotellaceae</taxon>
        <taxon>Prevotella</taxon>
    </lineage>
</organism>
<dbReference type="InterPro" id="IPR013783">
    <property type="entry name" value="Ig-like_fold"/>
</dbReference>
<gene>
    <name evidence="3" type="ORF">HMPREF9138_02398</name>
</gene>
<evidence type="ECO:0000259" key="2">
    <source>
        <dbReference type="Pfam" id="PF18329"/>
    </source>
</evidence>
<feature type="signal peptide" evidence="1">
    <location>
        <begin position="1"/>
        <end position="24"/>
    </location>
</feature>
<dbReference type="PATRIC" id="fig|857291.3.peg.2397"/>
<sequence>MKTIKSIFYTISLSLTALFLGACQDVVNNPQVEDFSSDGAPTISKITTVTDLEQGITQSAMGQWVALQGDNLANVTSIHFNDVAVNMKEIYAVRHRINVQVPSEAPSNQTNTLTITTPLGEVTVSFTIDFPPLKVNGLLNEFAMPGSDATVTGEYFKLYGLLGDDATFTLDGKPLTIKEKTDNKIVFTIPSDAPDGAAIVLNSPKLKAPITLSYRDKGVPLFASYDKSYLFDGGYLWTDRSYFSDGTQQGDPTPPIGTSFLRRKNVYSAWTWDTLIGGHFDLSAADSDVAQHTENYYLKFEVWTPNAHPLSTGDFIFWSKQSDDKMKLRWNPASENVSFNTNGTWQTITLEAQSFFRDNNGANTLQVGANDLTIVYQPKNDLDADFAIVNLRFVKKP</sequence>
<name>G6AJX1_9BACT</name>
<reference evidence="3 4" key="1">
    <citation type="submission" date="2011-10" db="EMBL/GenBank/DDBJ databases">
        <title>The Genome Sequence of Prevotella histicola F0411.</title>
        <authorList>
            <consortium name="The Broad Institute Genome Sequencing Platform"/>
            <person name="Earl A."/>
            <person name="Ward D."/>
            <person name="Feldgarden M."/>
            <person name="Gevers D."/>
            <person name="Izard J."/>
            <person name="Ganesan A."/>
            <person name="Blanton J.M."/>
            <person name="Baranova O.V."/>
            <person name="Tanner A.C."/>
            <person name="Mathney J.M.J."/>
            <person name="Dewhirst F.E."/>
            <person name="Young S.K."/>
            <person name="Zeng Q."/>
            <person name="Gargeya S."/>
            <person name="Fitzgerald M."/>
            <person name="Haas B."/>
            <person name="Abouelleil A."/>
            <person name="Alvarado L."/>
            <person name="Arachchi H.M."/>
            <person name="Berlin A."/>
            <person name="Brown A."/>
            <person name="Chapman S.B."/>
            <person name="Chen Z."/>
            <person name="Dunbar C."/>
            <person name="Freedman E."/>
            <person name="Gearin G."/>
            <person name="Gellesch M."/>
            <person name="Goldberg J."/>
            <person name="Griggs A."/>
            <person name="Gujja S."/>
            <person name="Heiman D."/>
            <person name="Howarth C."/>
            <person name="Larson L."/>
            <person name="Lui A."/>
            <person name="MacDonald P.J.P."/>
            <person name="Montmayeur A."/>
            <person name="Murphy C."/>
            <person name="Neiman D."/>
            <person name="Pearson M."/>
            <person name="Priest M."/>
            <person name="Roberts A."/>
            <person name="Saif S."/>
            <person name="Shea T."/>
            <person name="Shenoy N."/>
            <person name="Sisk P."/>
            <person name="Stolte C."/>
            <person name="Sykes S."/>
            <person name="Wortman J."/>
            <person name="Nusbaum C."/>
            <person name="Birren B."/>
        </authorList>
    </citation>
    <scope>NUCLEOTIDE SEQUENCE [LARGE SCALE GENOMIC DNA]</scope>
    <source>
        <strain evidence="3 4">F0411</strain>
    </source>
</reference>
<feature type="chain" id="PRO_5003485189" description="Surface glycan-binding protein B xyloglucan binding domain-containing protein" evidence="1">
    <location>
        <begin position="25"/>
        <end position="397"/>
    </location>
</feature>
<dbReference type="AlphaFoldDB" id="G6AJX1"/>
<feature type="domain" description="Surface glycan-binding protein B xyloglucan binding" evidence="2">
    <location>
        <begin position="214"/>
        <end position="395"/>
    </location>
</feature>
<accession>G6AJX1</accession>
<dbReference type="STRING" id="857291.HMPREF9138_02398"/>
<proteinExistence type="predicted"/>
<dbReference type="HOGENOM" id="CLU_058229_0_0_10"/>
<dbReference type="Gene3D" id="2.60.40.10">
    <property type="entry name" value="Immunoglobulins"/>
    <property type="match status" value="1"/>
</dbReference>
<dbReference type="EMBL" id="AFXP01000026">
    <property type="protein sequence ID" value="EHG15018.1"/>
    <property type="molecule type" value="Genomic_DNA"/>
</dbReference>
<dbReference type="InterPro" id="IPR040475">
    <property type="entry name" value="SGBP_B_XBD"/>
</dbReference>
<evidence type="ECO:0000256" key="1">
    <source>
        <dbReference type="SAM" id="SignalP"/>
    </source>
</evidence>
<keyword evidence="1" id="KW-0732">Signal</keyword>
<evidence type="ECO:0000313" key="4">
    <source>
        <dbReference type="Proteomes" id="UP000004597"/>
    </source>
</evidence>
<dbReference type="Pfam" id="PF18329">
    <property type="entry name" value="SGBP_B_XBD"/>
    <property type="match status" value="1"/>
</dbReference>
<protein>
    <recommendedName>
        <fullName evidence="2">Surface glycan-binding protein B xyloglucan binding domain-containing protein</fullName>
    </recommendedName>
</protein>
<evidence type="ECO:0000313" key="3">
    <source>
        <dbReference type="EMBL" id="EHG15018.1"/>
    </source>
</evidence>
<dbReference type="Proteomes" id="UP000004597">
    <property type="component" value="Unassembled WGS sequence"/>
</dbReference>
<dbReference type="PROSITE" id="PS51257">
    <property type="entry name" value="PROKAR_LIPOPROTEIN"/>
    <property type="match status" value="1"/>
</dbReference>